<dbReference type="InterPro" id="IPR008756">
    <property type="entry name" value="Peptidase_M56"/>
</dbReference>
<evidence type="ECO:0000256" key="1">
    <source>
        <dbReference type="ARBA" id="ARBA00004167"/>
    </source>
</evidence>
<evidence type="ECO:0000259" key="7">
    <source>
        <dbReference type="PROSITE" id="PS52015"/>
    </source>
</evidence>
<gene>
    <name evidence="8" type="ORF">A6R73_14160</name>
</gene>
<dbReference type="NCBIfam" id="TIGR01352">
    <property type="entry name" value="tonB_Cterm"/>
    <property type="match status" value="1"/>
</dbReference>
<dbReference type="Pfam" id="PF03544">
    <property type="entry name" value="TonB_C"/>
    <property type="match status" value="1"/>
</dbReference>
<dbReference type="CDD" id="cd07341">
    <property type="entry name" value="M56_BlaR1_MecR1_like"/>
    <property type="match status" value="1"/>
</dbReference>
<dbReference type="EMBL" id="LWSU01000083">
    <property type="protein sequence ID" value="OAX56265.1"/>
    <property type="molecule type" value="Genomic_DNA"/>
</dbReference>
<feature type="region of interest" description="Disordered" evidence="5">
    <location>
        <begin position="352"/>
        <end position="380"/>
    </location>
</feature>
<evidence type="ECO:0000256" key="3">
    <source>
        <dbReference type="ARBA" id="ARBA00022989"/>
    </source>
</evidence>
<keyword evidence="3 6" id="KW-1133">Transmembrane helix</keyword>
<comment type="caution">
    <text evidence="8">The sequence shown here is derived from an EMBL/GenBank/DDBJ whole genome shotgun (WGS) entry which is preliminary data.</text>
</comment>
<dbReference type="InterPro" id="IPR037682">
    <property type="entry name" value="TonB_C"/>
</dbReference>
<feature type="domain" description="TonB C-terminal" evidence="7">
    <location>
        <begin position="362"/>
        <end position="459"/>
    </location>
</feature>
<evidence type="ECO:0000313" key="8">
    <source>
        <dbReference type="EMBL" id="OAX56265.1"/>
    </source>
</evidence>
<proteinExistence type="predicted"/>
<dbReference type="PROSITE" id="PS52015">
    <property type="entry name" value="TONB_CTD"/>
    <property type="match status" value="1"/>
</dbReference>
<feature type="transmembrane region" description="Helical" evidence="6">
    <location>
        <begin position="6"/>
        <end position="27"/>
    </location>
</feature>
<dbReference type="Proteomes" id="UP000093858">
    <property type="component" value="Unassembled WGS sequence"/>
</dbReference>
<keyword evidence="2 6" id="KW-0812">Transmembrane</keyword>
<keyword evidence="4 6" id="KW-0472">Membrane</keyword>
<reference evidence="8 9" key="1">
    <citation type="submission" date="2016-04" db="EMBL/GenBank/DDBJ databases">
        <title>Xanthomonas translucens phylogeny.</title>
        <authorList>
            <person name="Langlois P."/>
        </authorList>
    </citation>
    <scope>NUCLEOTIDE SEQUENCE [LARGE SCALE GENOMIC DNA]</scope>
    <source>
        <strain evidence="8 9">B99</strain>
    </source>
</reference>
<dbReference type="Pfam" id="PF05569">
    <property type="entry name" value="Peptidase_M56"/>
    <property type="match status" value="1"/>
</dbReference>
<feature type="transmembrane region" description="Helical" evidence="6">
    <location>
        <begin position="280"/>
        <end position="299"/>
    </location>
</feature>
<dbReference type="InterPro" id="IPR006260">
    <property type="entry name" value="TonB/TolA_C"/>
</dbReference>
<accession>A0A199P5I6</accession>
<feature type="transmembrane region" description="Helical" evidence="6">
    <location>
        <begin position="95"/>
        <end position="115"/>
    </location>
</feature>
<evidence type="ECO:0000256" key="5">
    <source>
        <dbReference type="SAM" id="MobiDB-lite"/>
    </source>
</evidence>
<feature type="transmembrane region" description="Helical" evidence="6">
    <location>
        <begin position="39"/>
        <end position="58"/>
    </location>
</feature>
<evidence type="ECO:0000313" key="9">
    <source>
        <dbReference type="Proteomes" id="UP000093858"/>
    </source>
</evidence>
<dbReference type="RefSeq" id="WP_064539021.1">
    <property type="nucleotide sequence ID" value="NZ_LWSU01000083.1"/>
</dbReference>
<organism evidence="8 9">
    <name type="scientific">Xanthomonas graminis pv. poae</name>
    <dbReference type="NCBI Taxonomy" id="227946"/>
    <lineage>
        <taxon>Bacteria</taxon>
        <taxon>Pseudomonadati</taxon>
        <taxon>Pseudomonadota</taxon>
        <taxon>Gammaproteobacteria</taxon>
        <taxon>Lysobacterales</taxon>
        <taxon>Lysobacteraceae</taxon>
        <taxon>Xanthomonas</taxon>
        <taxon>Xanthomonas translucens group</taxon>
        <taxon>Xanthomonas graminis</taxon>
    </lineage>
</organism>
<comment type="subcellular location">
    <subcellularLocation>
        <location evidence="1">Membrane</location>
        <topology evidence="1">Single-pass membrane protein</topology>
    </subcellularLocation>
</comment>
<sequence length="512" mass="54093">MRVETFVAGLWATALAASAAILLVLALRAPLRRAFGAGVAYAVWAVVPLAMLGVLLPADLRPALPPTLAMPQVLVGLPQGSTDAAGTMSMLGNPVALWIAALWLLGAATMAAALWRQQQRYRRSLGRLSPGADGVLYAQHALHGPLVLGAWRPRVVLPMDFARRYPVAQAQLVLTHERMHIARGDTRHNLLLAALRCAYWFNPLLHWAAARFRFDQELACDAAVLARHPASRRTYAEAMLQTQLDAIALPVGCHWQAAQTLRQRIGMLQRPAVRGWRRRAGIAVVAMATLCGGVAAWALQPLPASALASGGIVPALANAQTRDADALAGAASAPGAAPADAGTRLPMLPASAADAAATSAEATTTPATSSFMPPPAYPREALREGASGKVTLLVSVDAAGSASDVRLLGHGSGNAALDQAAVTAARQWRFVPARAHGRAVPGRLRIPVTFETEMGPVAAPRGVVGASNYQWYLLETPVARNKDVYTCDIFHSSGQGRSRRVYCGFAVQAAKR</sequence>
<evidence type="ECO:0000256" key="4">
    <source>
        <dbReference type="ARBA" id="ARBA00023136"/>
    </source>
</evidence>
<dbReference type="Gene3D" id="3.30.1150.10">
    <property type="match status" value="1"/>
</dbReference>
<dbReference type="PANTHER" id="PTHR34978:SF3">
    <property type="entry name" value="SLR0241 PROTEIN"/>
    <property type="match status" value="1"/>
</dbReference>
<protein>
    <submittedName>
        <fullName evidence="8">Biotin transporter BioY</fullName>
    </submittedName>
</protein>
<name>A0A199P5I6_9XANT</name>
<evidence type="ECO:0000256" key="6">
    <source>
        <dbReference type="SAM" id="Phobius"/>
    </source>
</evidence>
<dbReference type="PANTHER" id="PTHR34978">
    <property type="entry name" value="POSSIBLE SENSOR-TRANSDUCER PROTEIN BLAR"/>
    <property type="match status" value="1"/>
</dbReference>
<feature type="compositionally biased region" description="Low complexity" evidence="5">
    <location>
        <begin position="352"/>
        <end position="370"/>
    </location>
</feature>
<dbReference type="InterPro" id="IPR052173">
    <property type="entry name" value="Beta-lactam_resp_regulator"/>
</dbReference>
<dbReference type="GO" id="GO:0016020">
    <property type="term" value="C:membrane"/>
    <property type="evidence" value="ECO:0007669"/>
    <property type="project" value="UniProtKB-SubCell"/>
</dbReference>
<dbReference type="AlphaFoldDB" id="A0A199P5I6"/>
<dbReference type="GO" id="GO:0055085">
    <property type="term" value="P:transmembrane transport"/>
    <property type="evidence" value="ECO:0007669"/>
    <property type="project" value="InterPro"/>
</dbReference>
<dbReference type="SUPFAM" id="SSF74653">
    <property type="entry name" value="TolA/TonB C-terminal domain"/>
    <property type="match status" value="1"/>
</dbReference>
<evidence type="ECO:0000256" key="2">
    <source>
        <dbReference type="ARBA" id="ARBA00022692"/>
    </source>
</evidence>